<accession>A0A183EYG4</accession>
<organism evidence="3">
    <name type="scientific">Gongylonema pulchrum</name>
    <dbReference type="NCBI Taxonomy" id="637853"/>
    <lineage>
        <taxon>Eukaryota</taxon>
        <taxon>Metazoa</taxon>
        <taxon>Ecdysozoa</taxon>
        <taxon>Nematoda</taxon>
        <taxon>Chromadorea</taxon>
        <taxon>Rhabditida</taxon>
        <taxon>Spirurina</taxon>
        <taxon>Spiruromorpha</taxon>
        <taxon>Spiruroidea</taxon>
        <taxon>Gongylonematidae</taxon>
        <taxon>Gongylonema</taxon>
    </lineage>
</organism>
<sequence length="86" mass="9857">MSSFSKQQKAVSNEANFAFPAPNFFLAQSKGRKEKMKRVDGQFDAPSIANITLLFLEDNWHRMCCEEICSLWQYNSHLNNVNNVGL</sequence>
<keyword evidence="2" id="KW-1185">Reference proteome</keyword>
<dbReference type="WBParaSite" id="GPUH_0002603501-mRNA-1">
    <property type="protein sequence ID" value="GPUH_0002603501-mRNA-1"/>
    <property type="gene ID" value="GPUH_0002603501"/>
</dbReference>
<protein>
    <submittedName>
        <fullName evidence="1 3">Uncharacterized protein</fullName>
    </submittedName>
</protein>
<reference evidence="3" key="1">
    <citation type="submission" date="2016-06" db="UniProtKB">
        <authorList>
            <consortium name="WormBaseParasite"/>
        </authorList>
    </citation>
    <scope>IDENTIFICATION</scope>
</reference>
<name>A0A183EYG4_9BILA</name>
<dbReference type="AlphaFoldDB" id="A0A183EYG4"/>
<evidence type="ECO:0000313" key="1">
    <source>
        <dbReference type="EMBL" id="VDN44977.1"/>
    </source>
</evidence>
<evidence type="ECO:0000313" key="2">
    <source>
        <dbReference type="Proteomes" id="UP000271098"/>
    </source>
</evidence>
<gene>
    <name evidence="1" type="ORF">GPUH_LOCUS26005</name>
</gene>
<proteinExistence type="predicted"/>
<dbReference type="EMBL" id="UYRT01108015">
    <property type="protein sequence ID" value="VDN44977.1"/>
    <property type="molecule type" value="Genomic_DNA"/>
</dbReference>
<evidence type="ECO:0000313" key="3">
    <source>
        <dbReference type="WBParaSite" id="GPUH_0002603501-mRNA-1"/>
    </source>
</evidence>
<dbReference type="Proteomes" id="UP000271098">
    <property type="component" value="Unassembled WGS sequence"/>
</dbReference>
<reference evidence="1 2" key="2">
    <citation type="submission" date="2018-11" db="EMBL/GenBank/DDBJ databases">
        <authorList>
            <consortium name="Pathogen Informatics"/>
        </authorList>
    </citation>
    <scope>NUCLEOTIDE SEQUENCE [LARGE SCALE GENOMIC DNA]</scope>
</reference>